<name>A0ABW6WCK4_9ACTN</name>
<keyword evidence="1" id="KW-0378">Hydrolase</keyword>
<keyword evidence="3" id="KW-0732">Signal</keyword>
<organism evidence="4 5">
    <name type="scientific">Paractinoplanes globisporus</name>
    <dbReference type="NCBI Taxonomy" id="113565"/>
    <lineage>
        <taxon>Bacteria</taxon>
        <taxon>Bacillati</taxon>
        <taxon>Actinomycetota</taxon>
        <taxon>Actinomycetes</taxon>
        <taxon>Micromonosporales</taxon>
        <taxon>Micromonosporaceae</taxon>
        <taxon>Paractinoplanes</taxon>
    </lineage>
</organism>
<reference evidence="4 5" key="1">
    <citation type="submission" date="2024-10" db="EMBL/GenBank/DDBJ databases">
        <title>The Natural Products Discovery Center: Release of the First 8490 Sequenced Strains for Exploring Actinobacteria Biosynthetic Diversity.</title>
        <authorList>
            <person name="Kalkreuter E."/>
            <person name="Kautsar S.A."/>
            <person name="Yang D."/>
            <person name="Bader C.D."/>
            <person name="Teijaro C.N."/>
            <person name="Fluegel L."/>
            <person name="Davis C.M."/>
            <person name="Simpson J.R."/>
            <person name="Lauterbach L."/>
            <person name="Steele A.D."/>
            <person name="Gui C."/>
            <person name="Meng S."/>
            <person name="Li G."/>
            <person name="Viehrig K."/>
            <person name="Ye F."/>
            <person name="Su P."/>
            <person name="Kiefer A.F."/>
            <person name="Nichols A."/>
            <person name="Cepeda A.J."/>
            <person name="Yan W."/>
            <person name="Fan B."/>
            <person name="Jiang Y."/>
            <person name="Adhikari A."/>
            <person name="Zheng C.-J."/>
            <person name="Schuster L."/>
            <person name="Cowan T.M."/>
            <person name="Smanski M.J."/>
            <person name="Chevrette M.G."/>
            <person name="De Carvalho L.P.S."/>
            <person name="Shen B."/>
        </authorList>
    </citation>
    <scope>NUCLEOTIDE SEQUENCE [LARGE SCALE GENOMIC DNA]</scope>
    <source>
        <strain evidence="4 5">NPDC000087</strain>
    </source>
</reference>
<sequence length="279" mass="30714">MKRTGRVALAAAIAGALVPVATARAAPPTVPRPDHVVIVMLENKRYDAVVGHPKAPWITALAHSSANMLRFYAETHPSQPNYLALFTGSTQAVTDNGCPHDLGNRPNLGRQLIDAGRTFAGYAEDLPRAGWRGCSYRGYVRRHSPWVNFSNLPAAANLPYSAFPADYARLPTVAFVIPNLCHDMHDCPKEQSDAWLRRQFTPYIAWAKTHNSLFVLSFDEDNRTGGNRIATIIAGAGVRPGQYATRSDHYDLLHTLQQMYGLPFTGIAQGRAGIPDIWR</sequence>
<dbReference type="Proteomes" id="UP001602245">
    <property type="component" value="Unassembled WGS sequence"/>
</dbReference>
<accession>A0ABW6WCK4</accession>
<feature type="signal peptide" evidence="3">
    <location>
        <begin position="1"/>
        <end position="25"/>
    </location>
</feature>
<dbReference type="EMBL" id="JBIAZU010000003">
    <property type="protein sequence ID" value="MFF5291042.1"/>
    <property type="molecule type" value="Genomic_DNA"/>
</dbReference>
<dbReference type="PANTHER" id="PTHR31956">
    <property type="entry name" value="NON-SPECIFIC PHOSPHOLIPASE C4-RELATED"/>
    <property type="match status" value="1"/>
</dbReference>
<evidence type="ECO:0000256" key="3">
    <source>
        <dbReference type="SAM" id="SignalP"/>
    </source>
</evidence>
<evidence type="ECO:0000313" key="4">
    <source>
        <dbReference type="EMBL" id="MFF5291042.1"/>
    </source>
</evidence>
<dbReference type="PANTHER" id="PTHR31956:SF1">
    <property type="entry name" value="NON-SPECIFIC PHOSPHOLIPASE C1"/>
    <property type="match status" value="1"/>
</dbReference>
<comment type="caution">
    <text evidence="4">The sequence shown here is derived from an EMBL/GenBank/DDBJ whole genome shotgun (WGS) entry which is preliminary data.</text>
</comment>
<dbReference type="Pfam" id="PF04185">
    <property type="entry name" value="Phosphoesterase"/>
    <property type="match status" value="1"/>
</dbReference>
<dbReference type="RefSeq" id="WP_084699377.1">
    <property type="nucleotide sequence ID" value="NZ_JBIAZU010000003.1"/>
</dbReference>
<keyword evidence="2" id="KW-0843">Virulence</keyword>
<gene>
    <name evidence="4" type="ORF">ACFY35_16495</name>
</gene>
<dbReference type="InterPro" id="IPR007312">
    <property type="entry name" value="Phosphoesterase"/>
</dbReference>
<dbReference type="SUPFAM" id="SSF53649">
    <property type="entry name" value="Alkaline phosphatase-like"/>
    <property type="match status" value="1"/>
</dbReference>
<proteinExistence type="predicted"/>
<evidence type="ECO:0000256" key="1">
    <source>
        <dbReference type="ARBA" id="ARBA00022801"/>
    </source>
</evidence>
<evidence type="ECO:0000256" key="2">
    <source>
        <dbReference type="ARBA" id="ARBA00023026"/>
    </source>
</evidence>
<keyword evidence="5" id="KW-1185">Reference proteome</keyword>
<dbReference type="Gene3D" id="3.40.720.10">
    <property type="entry name" value="Alkaline Phosphatase, subunit A"/>
    <property type="match status" value="1"/>
</dbReference>
<protein>
    <submittedName>
        <fullName evidence="4">Alkaline phosphatase family protein</fullName>
    </submittedName>
</protein>
<feature type="chain" id="PRO_5045655755" evidence="3">
    <location>
        <begin position="26"/>
        <end position="279"/>
    </location>
</feature>
<dbReference type="InterPro" id="IPR017850">
    <property type="entry name" value="Alkaline_phosphatase_core_sf"/>
</dbReference>
<evidence type="ECO:0000313" key="5">
    <source>
        <dbReference type="Proteomes" id="UP001602245"/>
    </source>
</evidence>